<reference evidence="2" key="1">
    <citation type="submission" date="2021-01" db="UniProtKB">
        <authorList>
            <consortium name="EnsemblPlants"/>
        </authorList>
    </citation>
    <scope>IDENTIFICATION</scope>
</reference>
<sequence>MSNLYKSSLCFSWKRKNQRKSTKQPYIPKPERADQNRQNIAKLKQAKSNQKAQN</sequence>
<dbReference type="EnsemblPlants" id="Kaladp0068s0225.1.v1.1">
    <property type="protein sequence ID" value="Kaladp0068s0225.1.v1.1.CDS.1"/>
    <property type="gene ID" value="Kaladp0068s0225.v1.1"/>
</dbReference>
<keyword evidence="3" id="KW-1185">Reference proteome</keyword>
<proteinExistence type="predicted"/>
<evidence type="ECO:0000313" key="2">
    <source>
        <dbReference type="EnsemblPlants" id="Kaladp0068s0225.1.v1.1.CDS.1"/>
    </source>
</evidence>
<evidence type="ECO:0000313" key="3">
    <source>
        <dbReference type="Proteomes" id="UP000594263"/>
    </source>
</evidence>
<dbReference type="AlphaFoldDB" id="A0A7N0UHE8"/>
<feature type="region of interest" description="Disordered" evidence="1">
    <location>
        <begin position="14"/>
        <end position="37"/>
    </location>
</feature>
<organism evidence="2 3">
    <name type="scientific">Kalanchoe fedtschenkoi</name>
    <name type="common">Lavender scallops</name>
    <name type="synonym">South American air plant</name>
    <dbReference type="NCBI Taxonomy" id="63787"/>
    <lineage>
        <taxon>Eukaryota</taxon>
        <taxon>Viridiplantae</taxon>
        <taxon>Streptophyta</taxon>
        <taxon>Embryophyta</taxon>
        <taxon>Tracheophyta</taxon>
        <taxon>Spermatophyta</taxon>
        <taxon>Magnoliopsida</taxon>
        <taxon>eudicotyledons</taxon>
        <taxon>Gunneridae</taxon>
        <taxon>Pentapetalae</taxon>
        <taxon>Saxifragales</taxon>
        <taxon>Crassulaceae</taxon>
        <taxon>Kalanchoe</taxon>
    </lineage>
</organism>
<name>A0A7N0UHE8_KALFE</name>
<dbReference type="Gramene" id="Kaladp0068s0225.1.v1.1">
    <property type="protein sequence ID" value="Kaladp0068s0225.1.v1.1.CDS.1"/>
    <property type="gene ID" value="Kaladp0068s0225.v1.1"/>
</dbReference>
<protein>
    <submittedName>
        <fullName evidence="2">Uncharacterized protein</fullName>
    </submittedName>
</protein>
<accession>A0A7N0UHE8</accession>
<dbReference type="Proteomes" id="UP000594263">
    <property type="component" value="Unplaced"/>
</dbReference>
<evidence type="ECO:0000256" key="1">
    <source>
        <dbReference type="SAM" id="MobiDB-lite"/>
    </source>
</evidence>